<evidence type="ECO:0000313" key="1">
    <source>
        <dbReference type="EMBL" id="MBZ2206505.1"/>
    </source>
</evidence>
<dbReference type="RefSeq" id="WP_223466324.1">
    <property type="nucleotide sequence ID" value="NZ_JAFBIL020000002.1"/>
</dbReference>
<proteinExistence type="predicted"/>
<reference evidence="1 2" key="1">
    <citation type="submission" date="2021-01" db="EMBL/GenBank/DDBJ databases">
        <authorList>
            <person name="Ruan W."/>
            <person name="Khan S.A."/>
            <person name="Jeon C.O."/>
        </authorList>
    </citation>
    <scope>NUCLEOTIDE SEQUENCE [LARGE SCALE GENOMIC DNA]</scope>
    <source>
        <strain evidence="1 2">R798</strain>
    </source>
</reference>
<keyword evidence="2" id="KW-1185">Reference proteome</keyword>
<sequence length="132" mass="14883">MATKGISEAFAKYGARLKNVNWSVSAWNPAGELVLSLWAHHYRKGDNGSAEYFGKLSRWAGPGNNEFRVNISDAFERHSPVRLVVVQTENIDHVESGEDASRVKKDFAAREDLVGEVVELDDDNYVVRFSRR</sequence>
<reference evidence="1 2" key="2">
    <citation type="submission" date="2021-08" db="EMBL/GenBank/DDBJ databases">
        <title>Massilia sp. R798.</title>
        <authorList>
            <person name="Baek J.H."/>
            <person name="Jung H.S."/>
            <person name="Kim K.R."/>
            <person name="Jeon C.O."/>
        </authorList>
    </citation>
    <scope>NUCLEOTIDE SEQUENCE [LARGE SCALE GENOMIC DNA]</scope>
    <source>
        <strain evidence="1 2">R798</strain>
    </source>
</reference>
<name>A0ABS7SMY2_9BURK</name>
<evidence type="ECO:0000313" key="2">
    <source>
        <dbReference type="Proteomes" id="UP000809349"/>
    </source>
</evidence>
<dbReference type="Proteomes" id="UP000809349">
    <property type="component" value="Unassembled WGS sequence"/>
</dbReference>
<accession>A0ABS7SMY2</accession>
<dbReference type="EMBL" id="JAFBIL020000002">
    <property type="protein sequence ID" value="MBZ2206505.1"/>
    <property type="molecule type" value="Genomic_DNA"/>
</dbReference>
<gene>
    <name evidence="1" type="ORF">I4X03_004435</name>
</gene>
<organism evidence="1 2">
    <name type="scientific">Massilia soli</name>
    <dbReference type="NCBI Taxonomy" id="2792854"/>
    <lineage>
        <taxon>Bacteria</taxon>
        <taxon>Pseudomonadati</taxon>
        <taxon>Pseudomonadota</taxon>
        <taxon>Betaproteobacteria</taxon>
        <taxon>Burkholderiales</taxon>
        <taxon>Oxalobacteraceae</taxon>
        <taxon>Telluria group</taxon>
        <taxon>Massilia</taxon>
    </lineage>
</organism>
<comment type="caution">
    <text evidence="1">The sequence shown here is derived from an EMBL/GenBank/DDBJ whole genome shotgun (WGS) entry which is preliminary data.</text>
</comment>
<protein>
    <submittedName>
        <fullName evidence="1">Uncharacterized protein</fullName>
    </submittedName>
</protein>